<dbReference type="GO" id="GO:0140663">
    <property type="term" value="F:ATP-dependent FeS chaperone activity"/>
    <property type="evidence" value="ECO:0007669"/>
    <property type="project" value="InterPro"/>
</dbReference>
<evidence type="ECO:0000256" key="1">
    <source>
        <dbReference type="ARBA" id="ARBA00022723"/>
    </source>
</evidence>
<dbReference type="GO" id="GO:0005524">
    <property type="term" value="F:ATP binding"/>
    <property type="evidence" value="ECO:0007669"/>
    <property type="project" value="UniProtKB-KW"/>
</dbReference>
<gene>
    <name evidence="6" type="primary">salA_3</name>
    <name evidence="6" type="ORF">SDC9_57932</name>
</gene>
<name>A0A644X5Z6_9ZZZZ</name>
<evidence type="ECO:0000256" key="2">
    <source>
        <dbReference type="ARBA" id="ARBA00022741"/>
    </source>
</evidence>
<protein>
    <submittedName>
        <fullName evidence="6">Iron-sulfur cluster carrier protein</fullName>
    </submittedName>
</protein>
<dbReference type="HAMAP" id="MF_02040">
    <property type="entry name" value="Mrp_NBP35"/>
    <property type="match status" value="1"/>
</dbReference>
<keyword evidence="5" id="KW-0411">Iron-sulfur</keyword>
<dbReference type="EMBL" id="VSSQ01001849">
    <property type="protein sequence ID" value="MPM11586.1"/>
    <property type="molecule type" value="Genomic_DNA"/>
</dbReference>
<evidence type="ECO:0000313" key="6">
    <source>
        <dbReference type="EMBL" id="MPM11586.1"/>
    </source>
</evidence>
<dbReference type="FunFam" id="3.40.50.300:FF:001119">
    <property type="entry name" value="Iron-sulfur cluster carrier protein"/>
    <property type="match status" value="1"/>
</dbReference>
<dbReference type="Gene3D" id="3.40.50.300">
    <property type="entry name" value="P-loop containing nucleotide triphosphate hydrolases"/>
    <property type="match status" value="1"/>
</dbReference>
<evidence type="ECO:0000256" key="3">
    <source>
        <dbReference type="ARBA" id="ARBA00022840"/>
    </source>
</evidence>
<dbReference type="InterPro" id="IPR044304">
    <property type="entry name" value="NUBPL-like"/>
</dbReference>
<keyword evidence="1" id="KW-0479">Metal-binding</keyword>
<keyword evidence="4" id="KW-0408">Iron</keyword>
<sequence length="254" mass="26916">MTLPPKSDRKQIKKIYAVGSGKGGVGKSSVTSLLAVSAARMGKKVGILDADITGPSIPTFFGLSTFPFGNAEGIEPPKTSLGIKVISMNLLLDDPAKPVVWRGPLLGNAVTQFFTDVQWNDLDVLFIDLPPGTADAVLTVMQTIPLDGFLLVTSPQEIASLVVRKAAKMAEMLSVPLVGVVENMSAFVCPDCGKRVELFGKSHSPALMDDLGASFWGSLPLDPSLAEMADGGKIEAYENKEVFDILAQGLQGRI</sequence>
<accession>A0A644X5Z6</accession>
<dbReference type="InterPro" id="IPR019591">
    <property type="entry name" value="Mrp/NBP35_ATP-bd"/>
</dbReference>
<dbReference type="GO" id="GO:0051539">
    <property type="term" value="F:4 iron, 4 sulfur cluster binding"/>
    <property type="evidence" value="ECO:0007669"/>
    <property type="project" value="TreeGrafter"/>
</dbReference>
<organism evidence="6">
    <name type="scientific">bioreactor metagenome</name>
    <dbReference type="NCBI Taxonomy" id="1076179"/>
    <lineage>
        <taxon>unclassified sequences</taxon>
        <taxon>metagenomes</taxon>
        <taxon>ecological metagenomes</taxon>
    </lineage>
</organism>
<dbReference type="InterPro" id="IPR027417">
    <property type="entry name" value="P-loop_NTPase"/>
</dbReference>
<dbReference type="InterPro" id="IPR033756">
    <property type="entry name" value="YlxH/NBP35"/>
</dbReference>
<dbReference type="PANTHER" id="PTHR42961">
    <property type="entry name" value="IRON-SULFUR PROTEIN NUBPL"/>
    <property type="match status" value="1"/>
</dbReference>
<dbReference type="GO" id="GO:0016226">
    <property type="term" value="P:iron-sulfur cluster assembly"/>
    <property type="evidence" value="ECO:0007669"/>
    <property type="project" value="InterPro"/>
</dbReference>
<dbReference type="GO" id="GO:0046872">
    <property type="term" value="F:metal ion binding"/>
    <property type="evidence" value="ECO:0007669"/>
    <property type="project" value="UniProtKB-KW"/>
</dbReference>
<dbReference type="SUPFAM" id="SSF52540">
    <property type="entry name" value="P-loop containing nucleoside triphosphate hydrolases"/>
    <property type="match status" value="1"/>
</dbReference>
<keyword evidence="3" id="KW-0067">ATP-binding</keyword>
<reference evidence="6" key="1">
    <citation type="submission" date="2019-08" db="EMBL/GenBank/DDBJ databases">
        <authorList>
            <person name="Kucharzyk K."/>
            <person name="Murdoch R.W."/>
            <person name="Higgins S."/>
            <person name="Loffler F."/>
        </authorList>
    </citation>
    <scope>NUCLEOTIDE SEQUENCE</scope>
</reference>
<dbReference type="CDD" id="cd02037">
    <property type="entry name" value="Mrp_NBP35"/>
    <property type="match status" value="1"/>
</dbReference>
<proteinExistence type="inferred from homology"/>
<evidence type="ECO:0000256" key="5">
    <source>
        <dbReference type="ARBA" id="ARBA00023014"/>
    </source>
</evidence>
<keyword evidence="2" id="KW-0547">Nucleotide-binding</keyword>
<comment type="caution">
    <text evidence="6">The sequence shown here is derived from an EMBL/GenBank/DDBJ whole genome shotgun (WGS) entry which is preliminary data.</text>
</comment>
<evidence type="ECO:0000256" key="4">
    <source>
        <dbReference type="ARBA" id="ARBA00023004"/>
    </source>
</evidence>
<dbReference type="PANTHER" id="PTHR42961:SF2">
    <property type="entry name" value="IRON-SULFUR PROTEIN NUBPL"/>
    <property type="match status" value="1"/>
</dbReference>
<dbReference type="AlphaFoldDB" id="A0A644X5Z6"/>
<dbReference type="Pfam" id="PF10609">
    <property type="entry name" value="ParA"/>
    <property type="match status" value="1"/>
</dbReference>